<sequence>MNAHNKTQFTYARINRVLKDSNCDTPSPKILMLAILATCLPLELTLLSSHSVASLLLAECYSLLLLLWVVPAPNLNVLISLLLTQEVSRNQERAIVSAKGTASPVQTVAGKDSSNPLMADTLPKVDKQKDKGIPTKKKKKRIEKIIKNSLCKLLKEKTKEIIQENPKPEPTNSDLEDTRSRSDENDLSIDQFTQYYDLNEDNDSGISFDSEALHNLDT</sequence>
<evidence type="ECO:0000256" key="1">
    <source>
        <dbReference type="SAM" id="MobiDB-lite"/>
    </source>
</evidence>
<accession>A0A9J6AYP0</accession>
<feature type="region of interest" description="Disordered" evidence="1">
    <location>
        <begin position="159"/>
        <end position="188"/>
    </location>
</feature>
<keyword evidence="4" id="KW-1185">Reference proteome</keyword>
<protein>
    <submittedName>
        <fullName evidence="3">Uncharacterized protein</fullName>
    </submittedName>
</protein>
<gene>
    <name evidence="3" type="ORF">H5410_001056</name>
</gene>
<keyword evidence="2" id="KW-0472">Membrane</keyword>
<dbReference type="Proteomes" id="UP000824120">
    <property type="component" value="Chromosome 1"/>
</dbReference>
<keyword evidence="2" id="KW-1133">Transmembrane helix</keyword>
<dbReference type="AlphaFoldDB" id="A0A9J6AYP0"/>
<reference evidence="3 4" key="1">
    <citation type="submission" date="2020-09" db="EMBL/GenBank/DDBJ databases">
        <title>De no assembly of potato wild relative species, Solanum commersonii.</title>
        <authorList>
            <person name="Cho K."/>
        </authorList>
    </citation>
    <scope>NUCLEOTIDE SEQUENCE [LARGE SCALE GENOMIC DNA]</scope>
    <source>
        <strain evidence="3">LZ3.2</strain>
        <tissue evidence="3">Leaf</tissue>
    </source>
</reference>
<comment type="caution">
    <text evidence="3">The sequence shown here is derived from an EMBL/GenBank/DDBJ whole genome shotgun (WGS) entry which is preliminary data.</text>
</comment>
<proteinExistence type="predicted"/>
<evidence type="ECO:0000256" key="2">
    <source>
        <dbReference type="SAM" id="Phobius"/>
    </source>
</evidence>
<organism evidence="3 4">
    <name type="scientific">Solanum commersonii</name>
    <name type="common">Commerson's wild potato</name>
    <name type="synonym">Commerson's nightshade</name>
    <dbReference type="NCBI Taxonomy" id="4109"/>
    <lineage>
        <taxon>Eukaryota</taxon>
        <taxon>Viridiplantae</taxon>
        <taxon>Streptophyta</taxon>
        <taxon>Embryophyta</taxon>
        <taxon>Tracheophyta</taxon>
        <taxon>Spermatophyta</taxon>
        <taxon>Magnoliopsida</taxon>
        <taxon>eudicotyledons</taxon>
        <taxon>Gunneridae</taxon>
        <taxon>Pentapetalae</taxon>
        <taxon>asterids</taxon>
        <taxon>lamiids</taxon>
        <taxon>Solanales</taxon>
        <taxon>Solanaceae</taxon>
        <taxon>Solanoideae</taxon>
        <taxon>Solaneae</taxon>
        <taxon>Solanum</taxon>
    </lineage>
</organism>
<evidence type="ECO:0000313" key="4">
    <source>
        <dbReference type="Proteomes" id="UP000824120"/>
    </source>
</evidence>
<dbReference type="OrthoDB" id="1326213at2759"/>
<dbReference type="EMBL" id="JACXVP010000001">
    <property type="protein sequence ID" value="KAG5629339.1"/>
    <property type="molecule type" value="Genomic_DNA"/>
</dbReference>
<evidence type="ECO:0000313" key="3">
    <source>
        <dbReference type="EMBL" id="KAG5629339.1"/>
    </source>
</evidence>
<feature type="transmembrane region" description="Helical" evidence="2">
    <location>
        <begin position="61"/>
        <end position="83"/>
    </location>
</feature>
<keyword evidence="2" id="KW-0812">Transmembrane</keyword>
<feature type="transmembrane region" description="Helical" evidence="2">
    <location>
        <begin position="30"/>
        <end position="49"/>
    </location>
</feature>
<name>A0A9J6AYP0_SOLCO</name>